<dbReference type="GO" id="GO:0004523">
    <property type="term" value="F:RNA-DNA hybrid ribonuclease activity"/>
    <property type="evidence" value="ECO:0007669"/>
    <property type="project" value="UniProtKB-EC"/>
</dbReference>
<name>A0A4Y2FHN2_ARAVE</name>
<dbReference type="InterPro" id="IPR002156">
    <property type="entry name" value="RNaseH_domain"/>
</dbReference>
<dbReference type="Proteomes" id="UP000499080">
    <property type="component" value="Unassembled WGS sequence"/>
</dbReference>
<dbReference type="Gene3D" id="3.30.420.10">
    <property type="entry name" value="Ribonuclease H-like superfamily/Ribonuclease H"/>
    <property type="match status" value="1"/>
</dbReference>
<dbReference type="GO" id="GO:0003676">
    <property type="term" value="F:nucleic acid binding"/>
    <property type="evidence" value="ECO:0007669"/>
    <property type="project" value="InterPro"/>
</dbReference>
<dbReference type="OrthoDB" id="6433533at2759"/>
<dbReference type="InterPro" id="IPR012337">
    <property type="entry name" value="RNaseH-like_sf"/>
</dbReference>
<evidence type="ECO:0000313" key="9">
    <source>
        <dbReference type="EMBL" id="GBM40066.1"/>
    </source>
</evidence>
<comment type="caution">
    <text evidence="9">The sequence shown here is derived from an EMBL/GenBank/DDBJ whole genome shotgun (WGS) entry which is preliminary data.</text>
</comment>
<reference evidence="9 10" key="1">
    <citation type="journal article" date="2019" name="Sci. Rep.">
        <title>Orb-weaving spider Araneus ventricosus genome elucidates the spidroin gene catalogue.</title>
        <authorList>
            <person name="Kono N."/>
            <person name="Nakamura H."/>
            <person name="Ohtoshi R."/>
            <person name="Moran D.A.P."/>
            <person name="Shinohara A."/>
            <person name="Yoshida Y."/>
            <person name="Fujiwara M."/>
            <person name="Mori M."/>
            <person name="Tomita M."/>
            <person name="Arakawa K."/>
        </authorList>
    </citation>
    <scope>NUCLEOTIDE SEQUENCE [LARGE SCALE GENOMIC DNA]</scope>
</reference>
<keyword evidence="4" id="KW-0540">Nuclease</keyword>
<evidence type="ECO:0000256" key="5">
    <source>
        <dbReference type="ARBA" id="ARBA00022723"/>
    </source>
</evidence>
<dbReference type="SUPFAM" id="SSF53098">
    <property type="entry name" value="Ribonuclease H-like"/>
    <property type="match status" value="1"/>
</dbReference>
<evidence type="ECO:0000256" key="1">
    <source>
        <dbReference type="ARBA" id="ARBA00000077"/>
    </source>
</evidence>
<keyword evidence="5" id="KW-0479">Metal-binding</keyword>
<comment type="catalytic activity">
    <reaction evidence="1">
        <text>Endonucleolytic cleavage to 5'-phosphomonoester.</text>
        <dbReference type="EC" id="3.1.26.4"/>
    </reaction>
</comment>
<dbReference type="EC" id="3.1.26.4" evidence="3"/>
<dbReference type="AlphaFoldDB" id="A0A4Y2FHN2"/>
<gene>
    <name evidence="9" type="ORF">AVEN_23153_1</name>
</gene>
<keyword evidence="10" id="KW-1185">Reference proteome</keyword>
<dbReference type="PANTHER" id="PTHR10642:SF26">
    <property type="entry name" value="RIBONUCLEASE H1"/>
    <property type="match status" value="1"/>
</dbReference>
<dbReference type="Pfam" id="PF00075">
    <property type="entry name" value="RNase_H"/>
    <property type="match status" value="1"/>
</dbReference>
<organism evidence="9 10">
    <name type="scientific">Araneus ventricosus</name>
    <name type="common">Orbweaver spider</name>
    <name type="synonym">Epeira ventricosa</name>
    <dbReference type="NCBI Taxonomy" id="182803"/>
    <lineage>
        <taxon>Eukaryota</taxon>
        <taxon>Metazoa</taxon>
        <taxon>Ecdysozoa</taxon>
        <taxon>Arthropoda</taxon>
        <taxon>Chelicerata</taxon>
        <taxon>Arachnida</taxon>
        <taxon>Araneae</taxon>
        <taxon>Araneomorphae</taxon>
        <taxon>Entelegynae</taxon>
        <taxon>Araneoidea</taxon>
        <taxon>Araneidae</taxon>
        <taxon>Araneus</taxon>
    </lineage>
</organism>
<accession>A0A4Y2FHN2</accession>
<dbReference type="PROSITE" id="PS50879">
    <property type="entry name" value="RNASE_H_1"/>
    <property type="match status" value="1"/>
</dbReference>
<feature type="domain" description="RNase H type-1" evidence="8">
    <location>
        <begin position="71"/>
        <end position="200"/>
    </location>
</feature>
<dbReference type="GO" id="GO:0046872">
    <property type="term" value="F:metal ion binding"/>
    <property type="evidence" value="ECO:0007669"/>
    <property type="project" value="UniProtKB-KW"/>
</dbReference>
<dbReference type="InterPro" id="IPR050092">
    <property type="entry name" value="RNase_H"/>
</dbReference>
<evidence type="ECO:0000256" key="2">
    <source>
        <dbReference type="ARBA" id="ARBA00005300"/>
    </source>
</evidence>
<proteinExistence type="inferred from homology"/>
<evidence type="ECO:0000259" key="8">
    <source>
        <dbReference type="PROSITE" id="PS50879"/>
    </source>
</evidence>
<dbReference type="EMBL" id="BGPR01000916">
    <property type="protein sequence ID" value="GBM40066.1"/>
    <property type="molecule type" value="Genomic_DNA"/>
</dbReference>
<evidence type="ECO:0000256" key="7">
    <source>
        <dbReference type="ARBA" id="ARBA00022801"/>
    </source>
</evidence>
<evidence type="ECO:0000256" key="6">
    <source>
        <dbReference type="ARBA" id="ARBA00022759"/>
    </source>
</evidence>
<comment type="similarity">
    <text evidence="2">Belongs to the RNase H family.</text>
</comment>
<sequence length="329" mass="38012">MVRSPKITWNGYNINRVKSFKYLGIHVDDRLNWLEHINKQGDKAIKIQLNLKRISKPKQISLEDREANIARRKIINIFTDGSKTEPGDGAAFYVFTNDIWADHWSAKLNDNNTVFQAELTALHEAVICAYHLPNHNTSKTHVDNRASIRASSNSKSTNETARKIFKILLSNPRIKVSWVKAHAGNIGNETADQLAKDATQHGQPYSHTKLPKPRIKSLLRKRMLEEWQTSWKNGDTGKKIYKIMPSVNVRPTNWIREDLIFFSQHIPFPAYLKKVSPISQRLLQLWWNWHGISLCHDVYSHSVLTYGEASAKLRKCLSEKNRQYPRLQA</sequence>
<dbReference type="GO" id="GO:0043137">
    <property type="term" value="P:DNA replication, removal of RNA primer"/>
    <property type="evidence" value="ECO:0007669"/>
    <property type="project" value="TreeGrafter"/>
</dbReference>
<dbReference type="InterPro" id="IPR036397">
    <property type="entry name" value="RNaseH_sf"/>
</dbReference>
<keyword evidence="7" id="KW-0378">Hydrolase</keyword>
<protein>
    <recommendedName>
        <fullName evidence="3">ribonuclease H</fullName>
        <ecNumber evidence="3">3.1.26.4</ecNumber>
    </recommendedName>
</protein>
<evidence type="ECO:0000256" key="3">
    <source>
        <dbReference type="ARBA" id="ARBA00012180"/>
    </source>
</evidence>
<dbReference type="PANTHER" id="PTHR10642">
    <property type="entry name" value="RIBONUCLEASE H1"/>
    <property type="match status" value="1"/>
</dbReference>
<evidence type="ECO:0000313" key="10">
    <source>
        <dbReference type="Proteomes" id="UP000499080"/>
    </source>
</evidence>
<evidence type="ECO:0000256" key="4">
    <source>
        <dbReference type="ARBA" id="ARBA00022722"/>
    </source>
</evidence>
<dbReference type="CDD" id="cd09276">
    <property type="entry name" value="Rnase_HI_RT_non_LTR"/>
    <property type="match status" value="1"/>
</dbReference>
<keyword evidence="6" id="KW-0255">Endonuclease</keyword>